<evidence type="ECO:0000313" key="3">
    <source>
        <dbReference type="Proteomes" id="UP000002358"/>
    </source>
</evidence>
<feature type="compositionally biased region" description="Polar residues" evidence="1">
    <location>
        <begin position="130"/>
        <end position="195"/>
    </location>
</feature>
<reference evidence="2" key="1">
    <citation type="submission" date="2021-01" db="UniProtKB">
        <authorList>
            <consortium name="EnsemblMetazoa"/>
        </authorList>
    </citation>
    <scope>IDENTIFICATION</scope>
</reference>
<accession>A0A7M6W8J7</accession>
<dbReference type="KEGG" id="nvi:100499172"/>
<organism evidence="2 3">
    <name type="scientific">Nasonia vitripennis</name>
    <name type="common">Parasitic wasp</name>
    <dbReference type="NCBI Taxonomy" id="7425"/>
    <lineage>
        <taxon>Eukaryota</taxon>
        <taxon>Metazoa</taxon>
        <taxon>Ecdysozoa</taxon>
        <taxon>Arthropoda</taxon>
        <taxon>Hexapoda</taxon>
        <taxon>Insecta</taxon>
        <taxon>Pterygota</taxon>
        <taxon>Neoptera</taxon>
        <taxon>Endopterygota</taxon>
        <taxon>Hymenoptera</taxon>
        <taxon>Apocrita</taxon>
        <taxon>Proctotrupomorpha</taxon>
        <taxon>Chalcidoidea</taxon>
        <taxon>Pteromalidae</taxon>
        <taxon>Pteromalinae</taxon>
        <taxon>Nasonia</taxon>
    </lineage>
</organism>
<dbReference type="GeneID" id="100499172"/>
<feature type="compositionally biased region" description="Basic residues" evidence="1">
    <location>
        <begin position="1"/>
        <end position="18"/>
    </location>
</feature>
<dbReference type="RefSeq" id="NP_001177975.1">
    <property type="nucleotide sequence ID" value="NM_001191046.1"/>
</dbReference>
<keyword evidence="3" id="KW-1185">Reference proteome</keyword>
<sequence>MSMPTKGKHHHPNHHHQQPHNSHIQTHIIGLNISQATVPSVSHTAHAQHYNPAVLNNTSRFVSHPGSDFHVPGQNFGAQATGQVGGSANSIAVQGGRNPSLGTIQPIGQASSVPPGISSSGQSQTSSGPNIQPQSAPNSSVSTAMVHNQPSQDMSKQTHLQTQPVSMQQVYVQNSNRQSTQQNYYSSGSRSQQPRNLAHRTAPSSNQTQVVGMPSVGSTSGQPTSMYPHPNIAMQPSTVYVQNQVSGIHTNPHQQNVYSINNQMSIPYTGQPQRHQTHHNQFPYQSYQSHLLATSNVFGYAHGAQHPGFFFHQPANTQLNLNRTGANSVSSGNQHISGSLASNTAQAIVSQGALQQSTQQTQSMHALSVPLPQTDMFSGFNGGLSNAGSRLKKPRTKAITDIVNPNTGKNISDEIYKDESTITIDQSINKESPQSLNCNVELVADFAARVAILASESQVSTTLEKDNSSVNLQLAESTPSCVQKLSSDCIKNHQCDKETEKLMESSTTNIPEEEQTFSSELQNLHGTNSDTEDIVEDDVTKKTTTAENTLITQNNSTKVNSGSPEIKNKTESGNLLDIAASVNKNVEHQPDDCFIDDNIEKESIDANISSETISTSSKHQYNDVTSQRTNGGMGTKNLELDTRKNDSQKCSDGKTMQK</sequence>
<protein>
    <submittedName>
        <fullName evidence="2">Uncharacterized protein</fullName>
    </submittedName>
</protein>
<feature type="compositionally biased region" description="Polar residues" evidence="1">
    <location>
        <begin position="610"/>
        <end position="630"/>
    </location>
</feature>
<feature type="region of interest" description="Disordered" evidence="1">
    <location>
        <begin position="1"/>
        <end position="23"/>
    </location>
</feature>
<feature type="compositionally biased region" description="Polar residues" evidence="1">
    <location>
        <begin position="76"/>
        <end position="92"/>
    </location>
</feature>
<proteinExistence type="predicted"/>
<feature type="compositionally biased region" description="Polar residues" evidence="1">
    <location>
        <begin position="202"/>
        <end position="224"/>
    </location>
</feature>
<feature type="compositionally biased region" description="Basic and acidic residues" evidence="1">
    <location>
        <begin position="638"/>
        <end position="652"/>
    </location>
</feature>
<feature type="region of interest" description="Disordered" evidence="1">
    <location>
        <begin position="610"/>
        <end position="658"/>
    </location>
</feature>
<dbReference type="EnsemblMetazoa" id="NM_001191046">
    <property type="protein sequence ID" value="NP_001177975"/>
    <property type="gene ID" value="LOC100499172"/>
</dbReference>
<evidence type="ECO:0000256" key="1">
    <source>
        <dbReference type="SAM" id="MobiDB-lite"/>
    </source>
</evidence>
<dbReference type="Proteomes" id="UP000002358">
    <property type="component" value="Unassembled WGS sequence"/>
</dbReference>
<dbReference type="OrthoDB" id="7611759at2759"/>
<feature type="region of interest" description="Disordered" evidence="1">
    <location>
        <begin position="75"/>
        <end position="224"/>
    </location>
</feature>
<dbReference type="AlphaFoldDB" id="A0A7M6W8J7"/>
<evidence type="ECO:0000313" key="2">
    <source>
        <dbReference type="EnsemblMetazoa" id="NP_001177975"/>
    </source>
</evidence>
<dbReference type="InParanoid" id="A0A7M6W8J7"/>
<feature type="compositionally biased region" description="Low complexity" evidence="1">
    <location>
        <begin position="109"/>
        <end position="129"/>
    </location>
</feature>
<name>A0A7M6W8J7_NASVI</name>